<gene>
    <name evidence="3" type="ORF">ATOP_10390</name>
</gene>
<dbReference type="CDD" id="cd00009">
    <property type="entry name" value="AAA"/>
    <property type="match status" value="1"/>
</dbReference>
<accession>A0AAV5B1T0</accession>
<dbReference type="AlphaFoldDB" id="A0AAV5B1T0"/>
<dbReference type="PANTHER" id="PTHR32039">
    <property type="entry name" value="MAGNESIUM-CHELATASE SUBUNIT CHLI"/>
    <property type="match status" value="1"/>
</dbReference>
<name>A0AAV5B1T0_9ACTN</name>
<dbReference type="InterPro" id="IPR045006">
    <property type="entry name" value="CHLI-like"/>
</dbReference>
<dbReference type="PANTHER" id="PTHR32039:SF7">
    <property type="entry name" value="COMPETENCE PROTEIN COMM"/>
    <property type="match status" value="1"/>
</dbReference>
<keyword evidence="4" id="KW-1185">Reference proteome</keyword>
<dbReference type="SMART" id="SM00382">
    <property type="entry name" value="AAA"/>
    <property type="match status" value="1"/>
</dbReference>
<dbReference type="EMBL" id="BQKC01000001">
    <property type="protein sequence ID" value="GJM55384.1"/>
    <property type="molecule type" value="Genomic_DNA"/>
</dbReference>
<feature type="domain" description="AAA+ ATPase" evidence="2">
    <location>
        <begin position="212"/>
        <end position="394"/>
    </location>
</feature>
<dbReference type="InterPro" id="IPR004482">
    <property type="entry name" value="Mg_chelat-rel"/>
</dbReference>
<dbReference type="InterPro" id="IPR003593">
    <property type="entry name" value="AAA+_ATPase"/>
</dbReference>
<dbReference type="Gene3D" id="3.40.50.300">
    <property type="entry name" value="P-loop containing nucleotide triphosphate hydrolases"/>
    <property type="match status" value="1"/>
</dbReference>
<reference evidence="3" key="1">
    <citation type="journal article" date="2022" name="Int. J. Syst. Evol. Microbiol.">
        <title>Granulimonas faecalis gen. nov., sp. nov., and Leptogranulimonas caecicola gen. nov., sp. nov., novel lactate-producing Atopobiaceae bacteria isolated from mouse intestines, and an emended description of the family Atopobiaceae.</title>
        <authorList>
            <person name="Morinaga K."/>
            <person name="Kusada H."/>
            <person name="Sakamoto S."/>
            <person name="Murakami T."/>
            <person name="Toyoda A."/>
            <person name="Mori H."/>
            <person name="Meng X.Y."/>
            <person name="Takashino M."/>
            <person name="Murotomi K."/>
            <person name="Tamaki H."/>
        </authorList>
    </citation>
    <scope>NUCLEOTIDE SEQUENCE</scope>
    <source>
        <strain evidence="3">OPF53</strain>
    </source>
</reference>
<dbReference type="Pfam" id="PF13335">
    <property type="entry name" value="Mg_chelatase_C"/>
    <property type="match status" value="1"/>
</dbReference>
<evidence type="ECO:0000313" key="4">
    <source>
        <dbReference type="Proteomes" id="UP001055025"/>
    </source>
</evidence>
<dbReference type="NCBIfam" id="TIGR00368">
    <property type="entry name" value="YifB family Mg chelatase-like AAA ATPase"/>
    <property type="match status" value="1"/>
</dbReference>
<sequence>MSRHGASVHTAVLRGAEAVPVDVEVDLAGGIPGINIIGMADKAVLEARSRVRCAFRASGFSLPRMSVTVNLAPADVRKAGTGLDLPIAAAILAAASQVPREGLDGYLLVGELGLTGEVSPVPGAIAFQKLAAEQGLVLAGAPGEAARAPIGAPPVPVPCLSRLKQGMGALAEAAAGAPVPDAVRPGPQEAVDFSDVVDQEAVKRACVVAAAGGHGMLMVGPPGTGKTMVARRMATVLPPLEGEELIEAAVIHSAAGLDASGILAGERPFRAPHHTVSCAGLVGGGRPVGPGEVSLAHCGVLFLDELPEFAGNVLQTLRQPLEDKRVVLVRADGTYRFPADFQLVAAANPCPCGHLGDRGRECTCSAAQVQRYQARVGGPLMDRIDIVCDVARPRPGSIIRGEEGMGSAEMRDQVLAAREFASWRRSQGVGDGPVSSLGLDEAASGRLDLLARTASLGGRAVTRIARVARTVADIEESRAVTARHVAEASLWRQREVA</sequence>
<evidence type="ECO:0000259" key="2">
    <source>
        <dbReference type="SMART" id="SM00382"/>
    </source>
</evidence>
<evidence type="ECO:0000256" key="1">
    <source>
        <dbReference type="ARBA" id="ARBA00006354"/>
    </source>
</evidence>
<dbReference type="GO" id="GO:0005524">
    <property type="term" value="F:ATP binding"/>
    <property type="evidence" value="ECO:0007669"/>
    <property type="project" value="InterPro"/>
</dbReference>
<dbReference type="Pfam" id="PF01078">
    <property type="entry name" value="Mg_chelatase"/>
    <property type="match status" value="1"/>
</dbReference>
<keyword evidence="3" id="KW-0378">Hydrolase</keyword>
<comment type="similarity">
    <text evidence="1">Belongs to the Mg-chelatase subunits D/I family. ComM subfamily.</text>
</comment>
<dbReference type="GO" id="GO:0006508">
    <property type="term" value="P:proteolysis"/>
    <property type="evidence" value="ECO:0007669"/>
    <property type="project" value="UniProtKB-KW"/>
</dbReference>
<proteinExistence type="inferred from homology"/>
<dbReference type="InterPro" id="IPR020568">
    <property type="entry name" value="Ribosomal_Su5_D2-typ_SF"/>
</dbReference>
<comment type="caution">
    <text evidence="3">The sequence shown here is derived from an EMBL/GenBank/DDBJ whole genome shotgun (WGS) entry which is preliminary data.</text>
</comment>
<dbReference type="Gene3D" id="3.30.230.10">
    <property type="match status" value="1"/>
</dbReference>
<keyword evidence="3" id="KW-0645">Protease</keyword>
<dbReference type="InterPro" id="IPR025158">
    <property type="entry name" value="Mg_chelat-rel_C"/>
</dbReference>
<dbReference type="Proteomes" id="UP001055025">
    <property type="component" value="Unassembled WGS sequence"/>
</dbReference>
<dbReference type="SUPFAM" id="SSF52540">
    <property type="entry name" value="P-loop containing nucleoside triphosphate hydrolases"/>
    <property type="match status" value="1"/>
</dbReference>
<dbReference type="InterPro" id="IPR000523">
    <property type="entry name" value="Mg_chelatse_chII-like_cat_dom"/>
</dbReference>
<evidence type="ECO:0000313" key="3">
    <source>
        <dbReference type="EMBL" id="GJM55384.1"/>
    </source>
</evidence>
<dbReference type="InterPro" id="IPR014721">
    <property type="entry name" value="Ribsml_uS5_D2-typ_fold_subgr"/>
</dbReference>
<dbReference type="GO" id="GO:0008233">
    <property type="term" value="F:peptidase activity"/>
    <property type="evidence" value="ECO:0007669"/>
    <property type="project" value="UniProtKB-KW"/>
</dbReference>
<dbReference type="Pfam" id="PF13541">
    <property type="entry name" value="ChlI"/>
    <property type="match status" value="1"/>
</dbReference>
<organism evidence="3 4">
    <name type="scientific">Granulimonas faecalis</name>
    <dbReference type="NCBI Taxonomy" id="2894155"/>
    <lineage>
        <taxon>Bacteria</taxon>
        <taxon>Bacillati</taxon>
        <taxon>Actinomycetota</taxon>
        <taxon>Coriobacteriia</taxon>
        <taxon>Coriobacteriales</taxon>
        <taxon>Kribbibacteriaceae</taxon>
        <taxon>Granulimonas</taxon>
    </lineage>
</organism>
<dbReference type="InterPro" id="IPR027417">
    <property type="entry name" value="P-loop_NTPase"/>
</dbReference>
<dbReference type="SUPFAM" id="SSF54211">
    <property type="entry name" value="Ribosomal protein S5 domain 2-like"/>
    <property type="match status" value="1"/>
</dbReference>
<protein>
    <submittedName>
        <fullName evidence="3">ATP-dependent protease</fullName>
    </submittedName>
</protein>